<name>A0A916IVJ2_9BURK</name>
<comment type="caution">
    <text evidence="2">The sequence shown here is derived from an EMBL/GenBank/DDBJ whole genome shotgun (WGS) entry which is preliminary data.</text>
</comment>
<dbReference type="PANTHER" id="PTHR30432:SF1">
    <property type="entry name" value="DNA-BINDING TRANSCRIPTIONAL DUAL REGULATOR MODE"/>
    <property type="match status" value="1"/>
</dbReference>
<feature type="domain" description="HTH lysR-type" evidence="1">
    <location>
        <begin position="24"/>
        <end position="79"/>
    </location>
</feature>
<dbReference type="InterPro" id="IPR000847">
    <property type="entry name" value="LysR_HTH_N"/>
</dbReference>
<dbReference type="RefSeq" id="WP_211949057.1">
    <property type="nucleotide sequence ID" value="NZ_CAJPUY010000015.1"/>
</dbReference>
<dbReference type="GO" id="GO:0003700">
    <property type="term" value="F:DNA-binding transcription factor activity"/>
    <property type="evidence" value="ECO:0007669"/>
    <property type="project" value="InterPro"/>
</dbReference>
<gene>
    <name evidence="2" type="ORF">LMG31506_04150</name>
</gene>
<dbReference type="AlphaFoldDB" id="A0A916IVJ2"/>
<organism evidence="2 3">
    <name type="scientific">Cupriavidus yeoncheonensis</name>
    <dbReference type="NCBI Taxonomy" id="1462994"/>
    <lineage>
        <taxon>Bacteria</taxon>
        <taxon>Pseudomonadati</taxon>
        <taxon>Pseudomonadota</taxon>
        <taxon>Betaproteobacteria</taxon>
        <taxon>Burkholderiales</taxon>
        <taxon>Burkholderiaceae</taxon>
        <taxon>Cupriavidus</taxon>
    </lineage>
</organism>
<evidence type="ECO:0000313" key="3">
    <source>
        <dbReference type="Proteomes" id="UP000672934"/>
    </source>
</evidence>
<protein>
    <recommendedName>
        <fullName evidence="1">HTH lysR-type domain-containing protein</fullName>
    </recommendedName>
</protein>
<dbReference type="SUPFAM" id="SSF46785">
    <property type="entry name" value="Winged helix' DNA-binding domain"/>
    <property type="match status" value="1"/>
</dbReference>
<dbReference type="Proteomes" id="UP000672934">
    <property type="component" value="Unassembled WGS sequence"/>
</dbReference>
<dbReference type="InterPro" id="IPR036390">
    <property type="entry name" value="WH_DNA-bd_sf"/>
</dbReference>
<keyword evidence="3" id="KW-1185">Reference proteome</keyword>
<dbReference type="InterPro" id="IPR051815">
    <property type="entry name" value="Molybdate_resp_trans_reg"/>
</dbReference>
<dbReference type="Gene3D" id="1.10.10.10">
    <property type="entry name" value="Winged helix-like DNA-binding domain superfamily/Winged helix DNA-binding domain"/>
    <property type="match status" value="1"/>
</dbReference>
<dbReference type="PANTHER" id="PTHR30432">
    <property type="entry name" value="TRANSCRIPTIONAL REGULATOR MODE"/>
    <property type="match status" value="1"/>
</dbReference>
<evidence type="ECO:0000313" key="2">
    <source>
        <dbReference type="EMBL" id="CAG2149998.1"/>
    </source>
</evidence>
<reference evidence="2" key="1">
    <citation type="submission" date="2021-03" db="EMBL/GenBank/DDBJ databases">
        <authorList>
            <person name="Peeters C."/>
        </authorList>
    </citation>
    <scope>NUCLEOTIDE SEQUENCE</scope>
    <source>
        <strain evidence="2">LMG 31506</strain>
    </source>
</reference>
<sequence length="114" mass="12665">MTFDFELFPVLAAADNPRTGAKVLRLLESIRDTRSMGKAATANGLSQRHGWTLIRSWEKALAQPLIVGARGNGSMLTPFAVRLLHAEWRFRQATQPALEAAMAEFLATLLEEDR</sequence>
<evidence type="ECO:0000259" key="1">
    <source>
        <dbReference type="Pfam" id="PF00126"/>
    </source>
</evidence>
<dbReference type="Pfam" id="PF00126">
    <property type="entry name" value="HTH_1"/>
    <property type="match status" value="1"/>
</dbReference>
<proteinExistence type="predicted"/>
<accession>A0A916IVJ2</accession>
<dbReference type="InterPro" id="IPR036388">
    <property type="entry name" value="WH-like_DNA-bd_sf"/>
</dbReference>
<dbReference type="EMBL" id="CAJPUY010000015">
    <property type="protein sequence ID" value="CAG2149998.1"/>
    <property type="molecule type" value="Genomic_DNA"/>
</dbReference>